<dbReference type="Gramene" id="KXG29546">
    <property type="protein sequence ID" value="KXG29546"/>
    <property type="gene ID" value="SORBI_3004G052600"/>
</dbReference>
<sequence length="72" mass="7567">MRPTALSLSGGTSPLHAAPTPSNHQHVAAAAPVCILPTLVDVIQVPLVQSRSLSPLLCIISFPIFVPFPFLI</sequence>
<accession>A0A194YMY2</accession>
<reference evidence="2 3" key="1">
    <citation type="journal article" date="2009" name="Nature">
        <title>The Sorghum bicolor genome and the diversification of grasses.</title>
        <authorList>
            <person name="Paterson A.H."/>
            <person name="Bowers J.E."/>
            <person name="Bruggmann R."/>
            <person name="Dubchak I."/>
            <person name="Grimwood J."/>
            <person name="Gundlach H."/>
            <person name="Haberer G."/>
            <person name="Hellsten U."/>
            <person name="Mitros T."/>
            <person name="Poliakov A."/>
            <person name="Schmutz J."/>
            <person name="Spannagl M."/>
            <person name="Tang H."/>
            <person name="Wang X."/>
            <person name="Wicker T."/>
            <person name="Bharti A.K."/>
            <person name="Chapman J."/>
            <person name="Feltus F.A."/>
            <person name="Gowik U."/>
            <person name="Grigoriev I.V."/>
            <person name="Lyons E."/>
            <person name="Maher C.A."/>
            <person name="Martis M."/>
            <person name="Narechania A."/>
            <person name="Otillar R.P."/>
            <person name="Penning B.W."/>
            <person name="Salamov A.A."/>
            <person name="Wang Y."/>
            <person name="Zhang L."/>
            <person name="Carpita N.C."/>
            <person name="Freeling M."/>
            <person name="Gingle A.R."/>
            <person name="Hash C.T."/>
            <person name="Keller B."/>
            <person name="Klein P."/>
            <person name="Kresovich S."/>
            <person name="McCann M.C."/>
            <person name="Ming R."/>
            <person name="Peterson D.G."/>
            <person name="Mehboob-ur-Rahman"/>
            <person name="Ware D."/>
            <person name="Westhoff P."/>
            <person name="Mayer K.F."/>
            <person name="Messing J."/>
            <person name="Rokhsar D.S."/>
        </authorList>
    </citation>
    <scope>NUCLEOTIDE SEQUENCE [LARGE SCALE GENOMIC DNA]</scope>
    <source>
        <strain evidence="3">cv. BTx623</strain>
    </source>
</reference>
<dbReference type="InParanoid" id="A0A194YMY2"/>
<name>A0A194YMY2_SORBI</name>
<feature type="compositionally biased region" description="Polar residues" evidence="1">
    <location>
        <begin position="1"/>
        <end position="12"/>
    </location>
</feature>
<keyword evidence="3" id="KW-1185">Reference proteome</keyword>
<reference evidence="3" key="2">
    <citation type="journal article" date="2018" name="Plant J.">
        <title>The Sorghum bicolor reference genome: improved assembly, gene annotations, a transcriptome atlas, and signatures of genome organization.</title>
        <authorList>
            <person name="McCormick R.F."/>
            <person name="Truong S.K."/>
            <person name="Sreedasyam A."/>
            <person name="Jenkins J."/>
            <person name="Shu S."/>
            <person name="Sims D."/>
            <person name="Kennedy M."/>
            <person name="Amirebrahimi M."/>
            <person name="Weers B.D."/>
            <person name="McKinley B."/>
            <person name="Mattison A."/>
            <person name="Morishige D.T."/>
            <person name="Grimwood J."/>
            <person name="Schmutz J."/>
            <person name="Mullet J.E."/>
        </authorList>
    </citation>
    <scope>NUCLEOTIDE SEQUENCE [LARGE SCALE GENOMIC DNA]</scope>
    <source>
        <strain evidence="3">cv. BTx623</strain>
    </source>
</reference>
<evidence type="ECO:0000313" key="2">
    <source>
        <dbReference type="EMBL" id="KXG29546.1"/>
    </source>
</evidence>
<dbReference type="Proteomes" id="UP000000768">
    <property type="component" value="Chromosome 4"/>
</dbReference>
<protein>
    <submittedName>
        <fullName evidence="2">Uncharacterized protein</fullName>
    </submittedName>
</protein>
<organism evidence="2 3">
    <name type="scientific">Sorghum bicolor</name>
    <name type="common">Sorghum</name>
    <name type="synonym">Sorghum vulgare</name>
    <dbReference type="NCBI Taxonomy" id="4558"/>
    <lineage>
        <taxon>Eukaryota</taxon>
        <taxon>Viridiplantae</taxon>
        <taxon>Streptophyta</taxon>
        <taxon>Embryophyta</taxon>
        <taxon>Tracheophyta</taxon>
        <taxon>Spermatophyta</taxon>
        <taxon>Magnoliopsida</taxon>
        <taxon>Liliopsida</taxon>
        <taxon>Poales</taxon>
        <taxon>Poaceae</taxon>
        <taxon>PACMAD clade</taxon>
        <taxon>Panicoideae</taxon>
        <taxon>Andropogonodae</taxon>
        <taxon>Andropogoneae</taxon>
        <taxon>Sorghinae</taxon>
        <taxon>Sorghum</taxon>
    </lineage>
</organism>
<dbReference type="AlphaFoldDB" id="A0A194YMY2"/>
<gene>
    <name evidence="2" type="ORF">SORBI_3004G052600</name>
</gene>
<evidence type="ECO:0000313" key="3">
    <source>
        <dbReference type="Proteomes" id="UP000000768"/>
    </source>
</evidence>
<dbReference type="EMBL" id="CM000763">
    <property type="protein sequence ID" value="KXG29546.1"/>
    <property type="molecule type" value="Genomic_DNA"/>
</dbReference>
<evidence type="ECO:0000256" key="1">
    <source>
        <dbReference type="SAM" id="MobiDB-lite"/>
    </source>
</evidence>
<proteinExistence type="predicted"/>
<feature type="region of interest" description="Disordered" evidence="1">
    <location>
        <begin position="1"/>
        <end position="23"/>
    </location>
</feature>